<gene>
    <name evidence="7" type="ORF">GCM10009808_23730</name>
</gene>
<dbReference type="Gene3D" id="2.160.10.10">
    <property type="entry name" value="Hexapeptide repeat proteins"/>
    <property type="match status" value="2"/>
</dbReference>
<dbReference type="InterPro" id="IPR012728">
    <property type="entry name" value="Pls/PosA_C"/>
</dbReference>
<evidence type="ECO:0000256" key="1">
    <source>
        <dbReference type="ARBA" id="ARBA00022450"/>
    </source>
</evidence>
<keyword evidence="3" id="KW-0808">Transferase</keyword>
<evidence type="ECO:0000256" key="3">
    <source>
        <dbReference type="ARBA" id="ARBA00022679"/>
    </source>
</evidence>
<keyword evidence="5" id="KW-0472">Membrane</keyword>
<organism evidence="7 8">
    <name type="scientific">Microbacterium sediminicola</name>
    <dbReference type="NCBI Taxonomy" id="415210"/>
    <lineage>
        <taxon>Bacteria</taxon>
        <taxon>Bacillati</taxon>
        <taxon>Actinomycetota</taxon>
        <taxon>Actinomycetes</taxon>
        <taxon>Micrococcales</taxon>
        <taxon>Microbacteriaceae</taxon>
        <taxon>Microbacterium</taxon>
    </lineage>
</organism>
<sequence>MTDASPLRRGHAAPPARTLLDVLRATTAANPDASALEDADGALSYRETLAHAIELAARLREAGVRRGDRVGIRMTSGTRALYLGILGILTAGAAYVPVDADDPEERAALVFGEAGVVGVLTDAGFRRADGTEPAPVLSEDTPHPNTASLPIIEAPRLDDDAWIIFTSGSTGTPKGVAVQHRSAAAFVDAEARLFLQDEPLGPGDRVLAGLSVAFDASCEEMWLAWRSGACLVPAPRALVRTGMDLGPWLVARGITVVSTVPTLAALWPADTVENVRLLIFGGEACPPELAARLAQPGREVWNTYGPTEATVVACAALMDGTPPIRIGLPLDGWDLAVVDADGHEVGEGEVGELVIGGVGLARYLDAEKDAQKYAPHAGLGWERAYRSGDLVRADSEGLVFQGRADDQVKVGGRRIELGEIEAALQGLDAVSAAAVAVRETDAGVAVLVGYLTVTDDFDRAMALVRLREELPAALVPMLAIMDELPVRVSGKVDKAALPWPLPLDGTGVAASALDPSVRELAELWTRVLGTPIDDEDANFFDLGGGSLTAAQLVSGIRERVPEFTVADVYEHPRLGAMAEFVAERGWDQRADETPREFHRAVPTPRRMQIWQSILGVPLAILGGARWIAAILAVGWLAHLVPGFDVLPTAPLWFVVIALVLFATPFGRMAIAVIIARALLTGVEAGDHPRGGGVHLRLWLAEQAAHQVGAASLAGAPWIGLYARALGARIARGVELHTLPPITGMLTIGKGAAIEPEVDLSGWWIDGDILRLGGVRIGAGATVGARSTLAPGARVGKGAEIAPGSSVFGRVPAGQLWAGSPAVRVGRARGWWPQTRPESSRGWVWAFAASSIGLSLLPVLGVGIGVLIVLSAIRGAPTLGTAFGIAMLTLLPATIVAGVAIAGLVVGAVRLLAIGMTPGTYAVRSRVGWQAWSTERVLDLSRTLLFPLYSSLFTPVWLRMLGATVGRNVEASTVLLLPKMTTIRDGAFLADDTLVAGYELGGGWMRLAEVEIGRRAFLGNSGMAVAGHGVPRDALVAVLSAAPRKSKPGSSWLGSPAMRLQRTVDEAELERTYQPRAGLKVARALWELCRFVPVLVGAALGVGVVAALSGLLVAVGPGWTWVLSGPVLVIAGALAAGVSTAAKWALVGRIRVGEHPLWSSFVWRTEVSDTFVEMVAAPWFANSAAGTPALALWLRSLGAKIGHGVWIETYWLPEADLARLDDGATVNRGCVVQTHLFHDRIMRLDQVHLAAGATLGPHSVVLPAASIGAHSTVGPASLVMRGETVPEGTRWSGNPIGPWRAVKTRRYQARAGAGH</sequence>
<dbReference type="NCBIfam" id="TIGR02353">
    <property type="entry name" value="NRPS_term_dom"/>
    <property type="match status" value="1"/>
</dbReference>
<dbReference type="EMBL" id="BAAAPL010000002">
    <property type="protein sequence ID" value="GAA1705017.1"/>
    <property type="molecule type" value="Genomic_DNA"/>
</dbReference>
<dbReference type="Gene3D" id="3.40.50.12780">
    <property type="entry name" value="N-terminal domain of ligase-like"/>
    <property type="match status" value="1"/>
</dbReference>
<evidence type="ECO:0000259" key="6">
    <source>
        <dbReference type="PROSITE" id="PS50075"/>
    </source>
</evidence>
<dbReference type="PANTHER" id="PTHR45527">
    <property type="entry name" value="NONRIBOSOMAL PEPTIDE SYNTHETASE"/>
    <property type="match status" value="1"/>
</dbReference>
<feature type="transmembrane region" description="Helical" evidence="5">
    <location>
        <begin position="1120"/>
        <end position="1141"/>
    </location>
</feature>
<dbReference type="InterPro" id="IPR045851">
    <property type="entry name" value="AMP-bd_C_sf"/>
</dbReference>
<evidence type="ECO:0000313" key="7">
    <source>
        <dbReference type="EMBL" id="GAA1705017.1"/>
    </source>
</evidence>
<feature type="domain" description="Carrier" evidence="6">
    <location>
        <begin position="511"/>
        <end position="585"/>
    </location>
</feature>
<dbReference type="NCBIfam" id="TIGR01733">
    <property type="entry name" value="AA-adenyl-dom"/>
    <property type="match status" value="1"/>
</dbReference>
<dbReference type="Proteomes" id="UP001501690">
    <property type="component" value="Unassembled WGS sequence"/>
</dbReference>
<keyword evidence="2" id="KW-0597">Phosphoprotein</keyword>
<keyword evidence="5" id="KW-0812">Transmembrane</keyword>
<dbReference type="PANTHER" id="PTHR45527:SF1">
    <property type="entry name" value="FATTY ACID SYNTHASE"/>
    <property type="match status" value="1"/>
</dbReference>
<dbReference type="Gene3D" id="3.30.300.30">
    <property type="match status" value="1"/>
</dbReference>
<dbReference type="InterPro" id="IPR042099">
    <property type="entry name" value="ANL_N_sf"/>
</dbReference>
<feature type="transmembrane region" description="Helical" evidence="5">
    <location>
        <begin position="649"/>
        <end position="679"/>
    </location>
</feature>
<keyword evidence="4" id="KW-0677">Repeat</keyword>
<feature type="transmembrane region" description="Helical" evidence="5">
    <location>
        <begin position="613"/>
        <end position="637"/>
    </location>
</feature>
<dbReference type="Pfam" id="PF00501">
    <property type="entry name" value="AMP-binding"/>
    <property type="match status" value="1"/>
</dbReference>
<comment type="caution">
    <text evidence="7">The sequence shown here is derived from an EMBL/GenBank/DDBJ whole genome shotgun (WGS) entry which is preliminary data.</text>
</comment>
<feature type="transmembrane region" description="Helical" evidence="5">
    <location>
        <begin position="884"/>
        <end position="908"/>
    </location>
</feature>
<feature type="transmembrane region" description="Helical" evidence="5">
    <location>
        <begin position="1090"/>
        <end position="1114"/>
    </location>
</feature>
<dbReference type="SUPFAM" id="SSF56801">
    <property type="entry name" value="Acetyl-CoA synthetase-like"/>
    <property type="match status" value="1"/>
</dbReference>
<dbReference type="PROSITE" id="PS00455">
    <property type="entry name" value="AMP_BINDING"/>
    <property type="match status" value="1"/>
</dbReference>
<feature type="transmembrane region" description="Helical" evidence="5">
    <location>
        <begin position="842"/>
        <end position="872"/>
    </location>
</feature>
<dbReference type="PROSITE" id="PS50075">
    <property type="entry name" value="CARRIER"/>
    <property type="match status" value="1"/>
</dbReference>
<dbReference type="Pfam" id="PF00550">
    <property type="entry name" value="PP-binding"/>
    <property type="match status" value="1"/>
</dbReference>
<evidence type="ECO:0000313" key="8">
    <source>
        <dbReference type="Proteomes" id="UP001501690"/>
    </source>
</evidence>
<dbReference type="InterPro" id="IPR011004">
    <property type="entry name" value="Trimer_LpxA-like_sf"/>
</dbReference>
<keyword evidence="8" id="KW-1185">Reference proteome</keyword>
<evidence type="ECO:0000256" key="2">
    <source>
        <dbReference type="ARBA" id="ARBA00022553"/>
    </source>
</evidence>
<dbReference type="SUPFAM" id="SSF47336">
    <property type="entry name" value="ACP-like"/>
    <property type="match status" value="1"/>
</dbReference>
<dbReference type="InterPro" id="IPR020845">
    <property type="entry name" value="AMP-binding_CS"/>
</dbReference>
<dbReference type="Gene3D" id="1.10.1200.10">
    <property type="entry name" value="ACP-like"/>
    <property type="match status" value="1"/>
</dbReference>
<keyword evidence="5" id="KW-1133">Transmembrane helix</keyword>
<name>A0ABN2IHA0_9MICO</name>
<dbReference type="InterPro" id="IPR018357">
    <property type="entry name" value="Hexapep_transf_CS"/>
</dbReference>
<dbReference type="PROSITE" id="PS00101">
    <property type="entry name" value="HEXAPEP_TRANSFERASES"/>
    <property type="match status" value="1"/>
</dbReference>
<evidence type="ECO:0000256" key="5">
    <source>
        <dbReference type="SAM" id="Phobius"/>
    </source>
</evidence>
<keyword evidence="1" id="KW-0596">Phosphopantetheine</keyword>
<dbReference type="SMART" id="SM00823">
    <property type="entry name" value="PKS_PP"/>
    <property type="match status" value="1"/>
</dbReference>
<dbReference type="InterPro" id="IPR010071">
    <property type="entry name" value="AA_adenyl_dom"/>
</dbReference>
<accession>A0ABN2IHA0</accession>
<dbReference type="InterPro" id="IPR036736">
    <property type="entry name" value="ACP-like_sf"/>
</dbReference>
<dbReference type="InterPro" id="IPR009081">
    <property type="entry name" value="PP-bd_ACP"/>
</dbReference>
<dbReference type="RefSeq" id="WP_344072876.1">
    <property type="nucleotide sequence ID" value="NZ_BAAAPL010000002.1"/>
</dbReference>
<proteinExistence type="predicted"/>
<protein>
    <submittedName>
        <fullName evidence="7">Non-ribosomal peptide synthetase</fullName>
    </submittedName>
</protein>
<dbReference type="InterPro" id="IPR000873">
    <property type="entry name" value="AMP-dep_synth/lig_dom"/>
</dbReference>
<dbReference type="CDD" id="cd05930">
    <property type="entry name" value="A_NRPS"/>
    <property type="match status" value="1"/>
</dbReference>
<dbReference type="InterPro" id="IPR020806">
    <property type="entry name" value="PKS_PP-bd"/>
</dbReference>
<evidence type="ECO:0000256" key="4">
    <source>
        <dbReference type="ARBA" id="ARBA00022737"/>
    </source>
</evidence>
<reference evidence="7 8" key="1">
    <citation type="journal article" date="2019" name="Int. J. Syst. Evol. Microbiol.">
        <title>The Global Catalogue of Microorganisms (GCM) 10K type strain sequencing project: providing services to taxonomists for standard genome sequencing and annotation.</title>
        <authorList>
            <consortium name="The Broad Institute Genomics Platform"/>
            <consortium name="The Broad Institute Genome Sequencing Center for Infectious Disease"/>
            <person name="Wu L."/>
            <person name="Ma J."/>
        </authorList>
    </citation>
    <scope>NUCLEOTIDE SEQUENCE [LARGE SCALE GENOMIC DNA]</scope>
    <source>
        <strain evidence="7 8">JCM 15577</strain>
    </source>
</reference>
<dbReference type="SUPFAM" id="SSF51161">
    <property type="entry name" value="Trimeric LpxA-like enzymes"/>
    <property type="match status" value="3"/>
</dbReference>